<dbReference type="NCBIfam" id="TIGR00219">
    <property type="entry name" value="mreC"/>
    <property type="match status" value="1"/>
</dbReference>
<feature type="domain" description="Rod shape-determining protein MreC beta-barrel core" evidence="6">
    <location>
        <begin position="123"/>
        <end position="273"/>
    </location>
</feature>
<dbReference type="InterPro" id="IPR007221">
    <property type="entry name" value="MreC"/>
</dbReference>
<dbReference type="InParanoid" id="A0A140LA68"/>
<comment type="caution">
    <text evidence="7">The sequence shown here is derived from an EMBL/GenBank/DDBJ whole genome shotgun (WGS) entry which is preliminary data.</text>
</comment>
<comment type="function">
    <text evidence="5">Involved in formation and maintenance of cell shape.</text>
</comment>
<dbReference type="Proteomes" id="UP000070427">
    <property type="component" value="Unassembled WGS sequence"/>
</dbReference>
<sequence length="282" mass="31710">MLHLRRYKKAFFLILIVVALSFAVNATVHNRSLFGVLEHPVIFVVKPVHEAFSWISHRVRETVTSVSQLFYLKRENEALKEELQELLEYKHKFLEYSAENARLRRMLEFREKNSQYDMVAAEVIGRDPGNWFNVIIIDKGRKNGVTENMAVVTERGLVGYTMDVGDDWAKVLMLLDNRMSVSAMIQRTRDNGILKGNIAPAPPGCAKMVFLPADARIVKGDVVISSGLGGIVPKGILIGEVVEVKKESDNLTQYAIVKPAVDFQKLEEVFVIKGQRAVPGGE</sequence>
<evidence type="ECO:0000256" key="4">
    <source>
        <dbReference type="ARBA" id="ARBA00032089"/>
    </source>
</evidence>
<evidence type="ECO:0000313" key="7">
    <source>
        <dbReference type="EMBL" id="KXG77443.1"/>
    </source>
</evidence>
<evidence type="ECO:0000256" key="2">
    <source>
        <dbReference type="ARBA" id="ARBA00013855"/>
    </source>
</evidence>
<keyword evidence="3 5" id="KW-0133">Cell shape</keyword>
<dbReference type="EMBL" id="LOED01000011">
    <property type="protein sequence ID" value="KXG77443.1"/>
    <property type="molecule type" value="Genomic_DNA"/>
</dbReference>
<dbReference type="Gene3D" id="2.40.10.340">
    <property type="entry name" value="Rod shape-determining protein MreC, domain 1"/>
    <property type="match status" value="1"/>
</dbReference>
<dbReference type="OrthoDB" id="9792313at2"/>
<keyword evidence="8" id="KW-1185">Reference proteome</keyword>
<dbReference type="Gene3D" id="2.40.10.350">
    <property type="entry name" value="Rod shape-determining protein MreC, domain 2"/>
    <property type="match status" value="1"/>
</dbReference>
<organism evidence="7 8">
    <name type="scientific">Fervidicola ferrireducens</name>
    <dbReference type="NCBI Taxonomy" id="520764"/>
    <lineage>
        <taxon>Bacteria</taxon>
        <taxon>Bacillati</taxon>
        <taxon>Bacillota</taxon>
        <taxon>Clostridia</taxon>
        <taxon>Thermosediminibacterales</taxon>
        <taxon>Thermosediminibacteraceae</taxon>
        <taxon>Fervidicola</taxon>
    </lineage>
</organism>
<dbReference type="AlphaFoldDB" id="A0A140LA68"/>
<protein>
    <recommendedName>
        <fullName evidence="2 5">Cell shape-determining protein MreC</fullName>
    </recommendedName>
    <alternativeName>
        <fullName evidence="4 5">Cell shape protein MreC</fullName>
    </alternativeName>
</protein>
<evidence type="ECO:0000256" key="5">
    <source>
        <dbReference type="PIRNR" id="PIRNR038471"/>
    </source>
</evidence>
<dbReference type="STRING" id="520764.AN618_11710"/>
<dbReference type="GO" id="GO:0008360">
    <property type="term" value="P:regulation of cell shape"/>
    <property type="evidence" value="ECO:0007669"/>
    <property type="project" value="UniProtKB-KW"/>
</dbReference>
<gene>
    <name evidence="7" type="primary">mreC</name>
    <name evidence="7" type="ORF">AN618_11710</name>
</gene>
<dbReference type="PANTHER" id="PTHR34138:SF1">
    <property type="entry name" value="CELL SHAPE-DETERMINING PROTEIN MREC"/>
    <property type="match status" value="1"/>
</dbReference>
<evidence type="ECO:0000256" key="3">
    <source>
        <dbReference type="ARBA" id="ARBA00022960"/>
    </source>
</evidence>
<dbReference type="InterPro" id="IPR055342">
    <property type="entry name" value="MreC_beta-barrel_core"/>
</dbReference>
<accession>A0A140LA68</accession>
<comment type="similarity">
    <text evidence="1 5">Belongs to the MreC family.</text>
</comment>
<name>A0A140LA68_9FIRM</name>
<dbReference type="PIRSF" id="PIRSF038471">
    <property type="entry name" value="MreC"/>
    <property type="match status" value="1"/>
</dbReference>
<proteinExistence type="inferred from homology"/>
<dbReference type="FunCoup" id="A0A140LA68">
    <property type="interactions" value="268"/>
</dbReference>
<evidence type="ECO:0000259" key="6">
    <source>
        <dbReference type="Pfam" id="PF04085"/>
    </source>
</evidence>
<dbReference type="GO" id="GO:0005886">
    <property type="term" value="C:plasma membrane"/>
    <property type="evidence" value="ECO:0007669"/>
    <property type="project" value="TreeGrafter"/>
</dbReference>
<evidence type="ECO:0000256" key="1">
    <source>
        <dbReference type="ARBA" id="ARBA00009369"/>
    </source>
</evidence>
<dbReference type="InterPro" id="IPR042175">
    <property type="entry name" value="Cell/Rod_MreC_2"/>
</dbReference>
<dbReference type="InterPro" id="IPR042177">
    <property type="entry name" value="Cell/Rod_1"/>
</dbReference>
<dbReference type="PANTHER" id="PTHR34138">
    <property type="entry name" value="CELL SHAPE-DETERMINING PROTEIN MREC"/>
    <property type="match status" value="1"/>
</dbReference>
<dbReference type="PATRIC" id="fig|520764.3.peg.1209"/>
<dbReference type="RefSeq" id="WP_066353079.1">
    <property type="nucleotide sequence ID" value="NZ_LOED01000011.1"/>
</dbReference>
<dbReference type="Pfam" id="PF04085">
    <property type="entry name" value="MreC"/>
    <property type="match status" value="1"/>
</dbReference>
<evidence type="ECO:0000313" key="8">
    <source>
        <dbReference type="Proteomes" id="UP000070427"/>
    </source>
</evidence>
<reference evidence="7 8" key="1">
    <citation type="submission" date="2015-12" db="EMBL/GenBank/DDBJ databases">
        <title>Draft genome sequnece of Fervidicola ferrireducens strain Y170.</title>
        <authorList>
            <person name="Patel B.K."/>
        </authorList>
    </citation>
    <scope>NUCLEOTIDE SEQUENCE [LARGE SCALE GENOMIC DNA]</scope>
    <source>
        <strain evidence="7 8">Y170</strain>
    </source>
</reference>